<dbReference type="InterPro" id="IPR055447">
    <property type="entry name" value="Rhabdo_glycop_CD"/>
</dbReference>
<organism evidence="13">
    <name type="scientific">Alxa tick rhabdovirus</name>
    <dbReference type="NCBI Taxonomy" id="2977131"/>
    <lineage>
        <taxon>Viruses</taxon>
        <taxon>Riboviria</taxon>
        <taxon>Orthornavirae</taxon>
        <taxon>Negarnaviricota</taxon>
        <taxon>Haploviricotina</taxon>
        <taxon>Monjiviricetes</taxon>
        <taxon>Mononegavirales</taxon>
        <taxon>Rhabdoviridae</taxon>
        <taxon>Alpharhabdovirinae</taxon>
        <taxon>Lostrhavirus</taxon>
        <taxon>Lostrhavirus alxa</taxon>
    </lineage>
</organism>
<evidence type="ECO:0000256" key="10">
    <source>
        <dbReference type="SAM" id="Phobius"/>
    </source>
</evidence>
<proteinExistence type="predicted"/>
<name>A0A977WM93_9RHAB</name>
<accession>A0A977WM93</accession>
<keyword evidence="6 10" id="KW-1133">Transmembrane helix</keyword>
<evidence type="ECO:0000256" key="2">
    <source>
        <dbReference type="ARBA" id="ARBA00022692"/>
    </source>
</evidence>
<keyword evidence="4" id="KW-0946">Virion</keyword>
<feature type="domain" description="Spike glycoprotein G central" evidence="12">
    <location>
        <begin position="264"/>
        <end position="385"/>
    </location>
</feature>
<dbReference type="Pfam" id="PF24833">
    <property type="entry name" value="Rhabdo_glycop_CD"/>
    <property type="match status" value="1"/>
</dbReference>
<evidence type="ECO:0000259" key="11">
    <source>
        <dbReference type="Pfam" id="PF00974"/>
    </source>
</evidence>
<dbReference type="EMBL" id="OP313011">
    <property type="protein sequence ID" value="UXL90870.1"/>
    <property type="molecule type" value="Viral_cRNA"/>
</dbReference>
<evidence type="ECO:0000256" key="6">
    <source>
        <dbReference type="ARBA" id="ARBA00022989"/>
    </source>
</evidence>
<feature type="domain" description="Spike glycoprotein fusion" evidence="11">
    <location>
        <begin position="74"/>
        <end position="173"/>
    </location>
</feature>
<evidence type="ECO:0000256" key="9">
    <source>
        <dbReference type="SAM" id="Coils"/>
    </source>
</evidence>
<keyword evidence="8" id="KW-0325">Glycoprotein</keyword>
<evidence type="ECO:0000256" key="5">
    <source>
        <dbReference type="ARBA" id="ARBA00022879"/>
    </source>
</evidence>
<keyword evidence="9" id="KW-0175">Coiled coil</keyword>
<dbReference type="GO" id="GO:0019031">
    <property type="term" value="C:viral envelope"/>
    <property type="evidence" value="ECO:0007669"/>
    <property type="project" value="InterPro"/>
</dbReference>
<dbReference type="Gene3D" id="2.30.29.130">
    <property type="match status" value="1"/>
</dbReference>
<evidence type="ECO:0000256" key="1">
    <source>
        <dbReference type="ARBA" id="ARBA00004563"/>
    </source>
</evidence>
<evidence type="ECO:0000313" key="13">
    <source>
        <dbReference type="EMBL" id="UXL90870.1"/>
    </source>
</evidence>
<evidence type="ECO:0000256" key="4">
    <source>
        <dbReference type="ARBA" id="ARBA00022844"/>
    </source>
</evidence>
<protein>
    <submittedName>
        <fullName evidence="13">Matrix protein</fullName>
    </submittedName>
</protein>
<feature type="coiled-coil region" evidence="9">
    <location>
        <begin position="266"/>
        <end position="300"/>
    </location>
</feature>
<evidence type="ECO:0000256" key="7">
    <source>
        <dbReference type="ARBA" id="ARBA00023136"/>
    </source>
</evidence>
<keyword evidence="2 10" id="KW-0812">Transmembrane</keyword>
<sequence length="522" mass="60131">MWATSLFLIITLVPSTHSLRRELGFFPQVYTKWVRAQLTELKCPSSSLPSPKEELLVSHSTIILQSNHHEMLPVTGVVCIGLRYVTHCSEGFFGTKTITKRIEKVVPTIHLCTNSIDEHNQGKYVPPYFLAESCTWMSENEVSKEFFLIEPHAVTFDPYTVGFVDPLLLDDVCTETFCRTEHENTFWFSPIDPIEHCSQYEPEGVLIYTNRTDDKQHWIRFRELFFYSLRGSCEMTYCGKRGLRLSNGMFFGGFTELFYNHYGKCSSNLEIKITTQKTELEMLEEEIQEDRDRLDCLNALNQMRISNQTSYLLLSYMDPHVETKAPVYRLRNGILEKAMAQWVGFVKFHLDYPSGWIGSTRTGKNLLYKWWVESGKPGLLSGYNGVHKIVSKKKIVYPRKDLLEMEYENSLLTQHELVPIEHPHVTHLKKEGINDSLVTLVSHNKVNVGEWIVSAWNTAWGKVTAIITTIVFIVISYFILKLVISCCGKCKTRSGKKSQQSNQSAVEMIPLRTRKTFDPFSP</sequence>
<dbReference type="GO" id="GO:0055036">
    <property type="term" value="C:virion membrane"/>
    <property type="evidence" value="ECO:0007669"/>
    <property type="project" value="UniProtKB-SubCell"/>
</dbReference>
<dbReference type="SUPFAM" id="SSF161008">
    <property type="entry name" value="Viral glycoprotein ectodomain-like"/>
    <property type="match status" value="1"/>
</dbReference>
<evidence type="ECO:0000259" key="12">
    <source>
        <dbReference type="Pfam" id="PF24833"/>
    </source>
</evidence>
<gene>
    <name evidence="13" type="primary">G</name>
</gene>
<dbReference type="InterPro" id="IPR001903">
    <property type="entry name" value="Rhabdo_glycop_FD"/>
</dbReference>
<evidence type="ECO:0000256" key="3">
    <source>
        <dbReference type="ARBA" id="ARBA00022729"/>
    </source>
</evidence>
<reference evidence="13" key="1">
    <citation type="submission" date="2022-08" db="EMBL/GenBank/DDBJ databases">
        <title>Metatranscriptomics reveals the diversity of tick virome in northwest China.</title>
        <authorList>
            <person name="Kong Y."/>
            <person name="Li Y."/>
            <person name="Zhang G."/>
            <person name="Jiang L."/>
            <person name="Wang P."/>
            <person name="Zhang S."/>
            <person name="Zheng X."/>
        </authorList>
    </citation>
    <scope>NUCLEOTIDE SEQUENCE</scope>
    <source>
        <strain evidence="13">ZQ16-17</strain>
    </source>
</reference>
<dbReference type="Pfam" id="PF00974">
    <property type="entry name" value="Rhabdo_glycop_FD"/>
    <property type="match status" value="1"/>
</dbReference>
<keyword evidence="7 10" id="KW-0472">Membrane</keyword>
<keyword evidence="3" id="KW-0732">Signal</keyword>
<keyword evidence="5" id="KW-0261">Viral envelope protein</keyword>
<comment type="subcellular location">
    <subcellularLocation>
        <location evidence="1">Virion membrane</location>
        <topology evidence="1">Single-pass type I membrane protein</topology>
    </subcellularLocation>
</comment>
<evidence type="ECO:0000256" key="8">
    <source>
        <dbReference type="ARBA" id="ARBA00023180"/>
    </source>
</evidence>
<feature type="transmembrane region" description="Helical" evidence="10">
    <location>
        <begin position="463"/>
        <end position="484"/>
    </location>
</feature>